<feature type="transmembrane region" description="Helical" evidence="7">
    <location>
        <begin position="434"/>
        <end position="455"/>
    </location>
</feature>
<evidence type="ECO:0000313" key="9">
    <source>
        <dbReference type="Proteomes" id="UP001217089"/>
    </source>
</evidence>
<feature type="transmembrane region" description="Helical" evidence="7">
    <location>
        <begin position="42"/>
        <end position="60"/>
    </location>
</feature>
<keyword evidence="9" id="KW-1185">Reference proteome</keyword>
<evidence type="ECO:0000256" key="2">
    <source>
        <dbReference type="ARBA" id="ARBA00022448"/>
    </source>
</evidence>
<evidence type="ECO:0000256" key="7">
    <source>
        <dbReference type="SAM" id="Phobius"/>
    </source>
</evidence>
<feature type="transmembrane region" description="Helical" evidence="7">
    <location>
        <begin position="109"/>
        <end position="128"/>
    </location>
</feature>
<evidence type="ECO:0000256" key="3">
    <source>
        <dbReference type="ARBA" id="ARBA00022692"/>
    </source>
</evidence>
<keyword evidence="4 7" id="KW-1133">Transmembrane helix</keyword>
<dbReference type="Proteomes" id="UP001217089">
    <property type="component" value="Unassembled WGS sequence"/>
</dbReference>
<evidence type="ECO:0000256" key="1">
    <source>
        <dbReference type="ARBA" id="ARBA00004141"/>
    </source>
</evidence>
<comment type="subcellular location">
    <subcellularLocation>
        <location evidence="1">Membrane</location>
        <topology evidence="1">Multi-pass membrane protein</topology>
    </subcellularLocation>
</comment>
<feature type="transmembrane region" description="Helical" evidence="7">
    <location>
        <begin position="401"/>
        <end position="422"/>
    </location>
</feature>
<proteinExistence type="inferred from homology"/>
<dbReference type="InterPro" id="IPR037272">
    <property type="entry name" value="SNS_sf"/>
</dbReference>
<keyword evidence="6" id="KW-0769">Symport</keyword>
<protein>
    <recommendedName>
        <fullName evidence="6">Transporter</fullName>
    </recommendedName>
</protein>
<keyword evidence="3 6" id="KW-0812">Transmembrane</keyword>
<comment type="similarity">
    <text evidence="6">Belongs to the sodium:neurotransmitter symporter (SNF) (TC 2.A.22) family.</text>
</comment>
<organism evidence="8 9">
    <name type="scientific">Tegillarca granosa</name>
    <name type="common">Malaysian cockle</name>
    <name type="synonym">Anadara granosa</name>
    <dbReference type="NCBI Taxonomy" id="220873"/>
    <lineage>
        <taxon>Eukaryota</taxon>
        <taxon>Metazoa</taxon>
        <taxon>Spiralia</taxon>
        <taxon>Lophotrochozoa</taxon>
        <taxon>Mollusca</taxon>
        <taxon>Bivalvia</taxon>
        <taxon>Autobranchia</taxon>
        <taxon>Pteriomorphia</taxon>
        <taxon>Arcoida</taxon>
        <taxon>Arcoidea</taxon>
        <taxon>Arcidae</taxon>
        <taxon>Tegillarca</taxon>
    </lineage>
</organism>
<keyword evidence="2 6" id="KW-0813">Transport</keyword>
<feature type="transmembrane region" description="Helical" evidence="7">
    <location>
        <begin position="339"/>
        <end position="364"/>
    </location>
</feature>
<dbReference type="PROSITE" id="PS00610">
    <property type="entry name" value="NA_NEUROTRAN_SYMP_1"/>
    <property type="match status" value="1"/>
</dbReference>
<feature type="transmembrane region" description="Helical" evidence="7">
    <location>
        <begin position="228"/>
        <end position="247"/>
    </location>
</feature>
<gene>
    <name evidence="8" type="ORF">KUTeg_002643</name>
</gene>
<evidence type="ECO:0000256" key="6">
    <source>
        <dbReference type="RuleBase" id="RU003732"/>
    </source>
</evidence>
<evidence type="ECO:0000256" key="5">
    <source>
        <dbReference type="ARBA" id="ARBA00023136"/>
    </source>
</evidence>
<dbReference type="PANTHER" id="PTHR11616:SF309">
    <property type="entry name" value="TRANSPORTER"/>
    <property type="match status" value="1"/>
</dbReference>
<keyword evidence="5 7" id="KW-0472">Membrane</keyword>
<dbReference type="SUPFAM" id="SSF161070">
    <property type="entry name" value="SNF-like"/>
    <property type="match status" value="1"/>
</dbReference>
<feature type="transmembrane region" description="Helical" evidence="7">
    <location>
        <begin position="72"/>
        <end position="97"/>
    </location>
</feature>
<accession>A0ABQ9FY62</accession>
<feature type="transmembrane region" description="Helical" evidence="7">
    <location>
        <begin position="306"/>
        <end position="327"/>
    </location>
</feature>
<dbReference type="Pfam" id="PF00209">
    <property type="entry name" value="SNF"/>
    <property type="match status" value="2"/>
</dbReference>
<sequence length="468" mass="53380">MPLLFSLQMMAVYKNQKEDILKTQEKIPYVKERDTWGKKIDFIFSTVGCAVGLGNIWRFPYLCYKHGGGTFLVTYLVSLICGGVPMFILEIALGQYMRKGGLSAWDICPLFKGAFFVINYIISMIILIENVCGIGVATMVVVFLMNIYYVMILCWSVFYFVMSFKSRLPWSHCDNYWNTDSLFSKQMQNSENDDMLQYINGQSNLYLDKYYERRVIQISDGIDVPGHVVWELALCLLFAWIVVYLCVCKGIRWTGKIVYFTALFPYVILTILLIRGATLEGAAYGIEYYLKPNFTKLTEPQVWVDGGTQIFFSYAIALGVMITLGSYNKFNHNFYRDCFIIMGVNSGTSFYGGFAVFSVLGFMATKQGVHISEVVESVGLDSQGGIYVFQLFDYYSASGMVLLWLLFWESIGILLFQIVKFVPLKYNDIYTYPTWAQVFGICMALASILILQTPIDLILQTPIDVIKS</sequence>
<comment type="caution">
    <text evidence="8">The sequence shown here is derived from an EMBL/GenBank/DDBJ whole genome shotgun (WGS) entry which is preliminary data.</text>
</comment>
<feature type="transmembrane region" description="Helical" evidence="7">
    <location>
        <begin position="140"/>
        <end position="162"/>
    </location>
</feature>
<dbReference type="PROSITE" id="PS50267">
    <property type="entry name" value="NA_NEUROTRAN_SYMP_3"/>
    <property type="match status" value="1"/>
</dbReference>
<dbReference type="EMBL" id="JARBDR010000141">
    <property type="protein sequence ID" value="KAJ8321056.1"/>
    <property type="molecule type" value="Genomic_DNA"/>
</dbReference>
<reference evidence="8 9" key="1">
    <citation type="submission" date="2022-12" db="EMBL/GenBank/DDBJ databases">
        <title>Chromosome-level genome of Tegillarca granosa.</title>
        <authorList>
            <person name="Kim J."/>
        </authorList>
    </citation>
    <scope>NUCLEOTIDE SEQUENCE [LARGE SCALE GENOMIC DNA]</scope>
    <source>
        <strain evidence="8">Teg-2019</strain>
        <tissue evidence="8">Adductor muscle</tissue>
    </source>
</reference>
<dbReference type="InterPro" id="IPR000175">
    <property type="entry name" value="Na/ntran_symport"/>
</dbReference>
<name>A0ABQ9FY62_TEGGR</name>
<evidence type="ECO:0000313" key="8">
    <source>
        <dbReference type="EMBL" id="KAJ8321056.1"/>
    </source>
</evidence>
<dbReference type="PANTHER" id="PTHR11616">
    <property type="entry name" value="SODIUM/CHLORIDE DEPENDENT TRANSPORTER"/>
    <property type="match status" value="1"/>
</dbReference>
<evidence type="ECO:0000256" key="4">
    <source>
        <dbReference type="ARBA" id="ARBA00022989"/>
    </source>
</evidence>
<dbReference type="PRINTS" id="PR00176">
    <property type="entry name" value="NANEUSMPORT"/>
</dbReference>
<feature type="transmembrane region" description="Helical" evidence="7">
    <location>
        <begin position="259"/>
        <end position="286"/>
    </location>
</feature>